<keyword evidence="2" id="KW-1185">Reference proteome</keyword>
<reference evidence="1 2" key="1">
    <citation type="journal article" date="2022" name="Allergy">
        <title>Genome assembly and annotation of Periplaneta americana reveal a comprehensive cockroach allergen profile.</title>
        <authorList>
            <person name="Wang L."/>
            <person name="Xiong Q."/>
            <person name="Saelim N."/>
            <person name="Wang L."/>
            <person name="Nong W."/>
            <person name="Wan A.T."/>
            <person name="Shi M."/>
            <person name="Liu X."/>
            <person name="Cao Q."/>
            <person name="Hui J.H.L."/>
            <person name="Sookrung N."/>
            <person name="Leung T.F."/>
            <person name="Tungtrongchitr A."/>
            <person name="Tsui S.K.W."/>
        </authorList>
    </citation>
    <scope>NUCLEOTIDE SEQUENCE [LARGE SCALE GENOMIC DNA]</scope>
    <source>
        <strain evidence="1">PWHHKU_190912</strain>
    </source>
</reference>
<organism evidence="1 2">
    <name type="scientific">Periplaneta americana</name>
    <name type="common">American cockroach</name>
    <name type="synonym">Blatta americana</name>
    <dbReference type="NCBI Taxonomy" id="6978"/>
    <lineage>
        <taxon>Eukaryota</taxon>
        <taxon>Metazoa</taxon>
        <taxon>Ecdysozoa</taxon>
        <taxon>Arthropoda</taxon>
        <taxon>Hexapoda</taxon>
        <taxon>Insecta</taxon>
        <taxon>Pterygota</taxon>
        <taxon>Neoptera</taxon>
        <taxon>Polyneoptera</taxon>
        <taxon>Dictyoptera</taxon>
        <taxon>Blattodea</taxon>
        <taxon>Blattoidea</taxon>
        <taxon>Blattidae</taxon>
        <taxon>Blattinae</taxon>
        <taxon>Periplaneta</taxon>
    </lineage>
</organism>
<sequence length="178" mass="20367">MYTKWTAASIHFICSRESLFLERHSNILSIRRPCGTSFARALGFNKENVDKFFQMLEAEYDKFHYTPDRIYNVDETGVTVMQNKVVDVISRKGKRQIASMTAAERGSLITDDLDIPTGRPNPDDDDCSCLFCDGRFSEDSRGNYGSSVSFVINGHIVNVRIQKQTHMYVIFANRLTIY</sequence>
<name>A0ABQ8TX14_PERAM</name>
<proteinExistence type="predicted"/>
<accession>A0ABQ8TX14</accession>
<evidence type="ECO:0000313" key="2">
    <source>
        <dbReference type="Proteomes" id="UP001148838"/>
    </source>
</evidence>
<evidence type="ECO:0000313" key="1">
    <source>
        <dbReference type="EMBL" id="KAJ4449820.1"/>
    </source>
</evidence>
<gene>
    <name evidence="1" type="ORF">ANN_01226</name>
</gene>
<dbReference type="Proteomes" id="UP001148838">
    <property type="component" value="Unassembled WGS sequence"/>
</dbReference>
<protein>
    <recommendedName>
        <fullName evidence="3">Transposase</fullName>
    </recommendedName>
</protein>
<evidence type="ECO:0008006" key="3">
    <source>
        <dbReference type="Google" id="ProtNLM"/>
    </source>
</evidence>
<dbReference type="EMBL" id="JAJSOF020000003">
    <property type="protein sequence ID" value="KAJ4449820.1"/>
    <property type="molecule type" value="Genomic_DNA"/>
</dbReference>
<comment type="caution">
    <text evidence="1">The sequence shown here is derived from an EMBL/GenBank/DDBJ whole genome shotgun (WGS) entry which is preliminary data.</text>
</comment>